<reference evidence="3 4" key="1">
    <citation type="journal article" date="2012" name="Genome Biol.">
        <title>The genome of the polar eukaryotic microalga coccomyxa subellipsoidea reveals traits of cold adaptation.</title>
        <authorList>
            <person name="Blanc G."/>
            <person name="Agarkova I."/>
            <person name="Grimwood J."/>
            <person name="Kuo A."/>
            <person name="Brueggeman A."/>
            <person name="Dunigan D."/>
            <person name="Gurnon J."/>
            <person name="Ladunga I."/>
            <person name="Lindquist E."/>
            <person name="Lucas S."/>
            <person name="Pangilinan J."/>
            <person name="Proschold T."/>
            <person name="Salamov A."/>
            <person name="Schmutz J."/>
            <person name="Weeks D."/>
            <person name="Yamada T."/>
            <person name="Claverie J.M."/>
            <person name="Grigoriev I."/>
            <person name="Van Etten J."/>
            <person name="Lomsadze A."/>
            <person name="Borodovsky M."/>
        </authorList>
    </citation>
    <scope>NUCLEOTIDE SEQUENCE [LARGE SCALE GENOMIC DNA]</scope>
    <source>
        <strain evidence="3 4">C-169</strain>
    </source>
</reference>
<name>I0YRC8_COCSC</name>
<keyword evidence="4" id="KW-1185">Reference proteome</keyword>
<feature type="compositionally biased region" description="Low complexity" evidence="1">
    <location>
        <begin position="35"/>
        <end position="44"/>
    </location>
</feature>
<comment type="caution">
    <text evidence="3">The sequence shown here is derived from an EMBL/GenBank/DDBJ whole genome shotgun (WGS) entry which is preliminary data.</text>
</comment>
<accession>I0YRC8</accession>
<evidence type="ECO:0000256" key="1">
    <source>
        <dbReference type="SAM" id="MobiDB-lite"/>
    </source>
</evidence>
<evidence type="ECO:0000313" key="4">
    <source>
        <dbReference type="Proteomes" id="UP000007264"/>
    </source>
</evidence>
<keyword evidence="2" id="KW-0472">Membrane</keyword>
<dbReference type="EMBL" id="AGSI01000014">
    <property type="protein sequence ID" value="EIE20947.1"/>
    <property type="molecule type" value="Genomic_DNA"/>
</dbReference>
<evidence type="ECO:0000313" key="3">
    <source>
        <dbReference type="EMBL" id="EIE20947.1"/>
    </source>
</evidence>
<evidence type="ECO:0000256" key="2">
    <source>
        <dbReference type="SAM" id="Phobius"/>
    </source>
</evidence>
<protein>
    <submittedName>
        <fullName evidence="3">Uncharacterized protein</fullName>
    </submittedName>
</protein>
<dbReference type="KEGG" id="csl:COCSUDRAFT_54291"/>
<dbReference type="AlphaFoldDB" id="I0YRC8"/>
<feature type="compositionally biased region" description="Low complexity" evidence="1">
    <location>
        <begin position="80"/>
        <end position="93"/>
    </location>
</feature>
<organism evidence="3 4">
    <name type="scientific">Coccomyxa subellipsoidea (strain C-169)</name>
    <name type="common">Green microalga</name>
    <dbReference type="NCBI Taxonomy" id="574566"/>
    <lineage>
        <taxon>Eukaryota</taxon>
        <taxon>Viridiplantae</taxon>
        <taxon>Chlorophyta</taxon>
        <taxon>core chlorophytes</taxon>
        <taxon>Trebouxiophyceae</taxon>
        <taxon>Trebouxiophyceae incertae sedis</taxon>
        <taxon>Coccomyxaceae</taxon>
        <taxon>Coccomyxa</taxon>
        <taxon>Coccomyxa subellipsoidea</taxon>
    </lineage>
</organism>
<feature type="region of interest" description="Disordered" evidence="1">
    <location>
        <begin position="29"/>
        <end position="125"/>
    </location>
</feature>
<dbReference type="Proteomes" id="UP000007264">
    <property type="component" value="Unassembled WGS sequence"/>
</dbReference>
<keyword evidence="2" id="KW-0812">Transmembrane</keyword>
<keyword evidence="2" id="KW-1133">Transmembrane helix</keyword>
<feature type="transmembrane region" description="Helical" evidence="2">
    <location>
        <begin position="193"/>
        <end position="213"/>
    </location>
</feature>
<proteinExistence type="predicted"/>
<dbReference type="GeneID" id="17038959"/>
<gene>
    <name evidence="3" type="ORF">COCSUDRAFT_54291</name>
</gene>
<sequence length="216" mass="24030">MGLRVEYYWCCIFLVEDAADALSDKDLDDGGDGGVSDSTSASSAPRCSATRLRPRTRPLSPLSPQRDGALHRQPRRRHQQQQQHSSAGQQWQQPEAGSLAAVKHRGEAAQLQEVRRREHVESGAVGRQWQAGRRCAHHAAREEPGRAGGLAGQAVLHCLQVARRRPQREPAFRQCAVTAARAARSVLRHQRRVALMQVLVGRLLCTAAAYFFFWQT</sequence>
<dbReference type="RefSeq" id="XP_005645491.1">
    <property type="nucleotide sequence ID" value="XM_005645434.1"/>
</dbReference>